<protein>
    <submittedName>
        <fullName evidence="3">Uncharacterized protein</fullName>
    </submittedName>
</protein>
<feature type="transmembrane region" description="Helical" evidence="2">
    <location>
        <begin position="53"/>
        <end position="74"/>
    </location>
</feature>
<sequence>MIDPSKPKETARSDQPLFIKPNRRPEITQLQEDHRSNGKGPREPIFGTGAAPFLAELIVTVGAVGLVLVALMLASVAKQKASGLLFGTSQQAHPLEPDKAKVIERYEFKRIN</sequence>
<evidence type="ECO:0000313" key="4">
    <source>
        <dbReference type="Proteomes" id="UP000551709"/>
    </source>
</evidence>
<proteinExistence type="predicted"/>
<evidence type="ECO:0000313" key="3">
    <source>
        <dbReference type="EMBL" id="UPT90417.1"/>
    </source>
</evidence>
<reference evidence="3" key="1">
    <citation type="journal article" date="2017" name="Syst. Appl. Microbiol.">
        <title>Soybeans inoculated with root zone soils of Canadian native legumes harbour diverse and novel Bradyrhizobium spp. that possess agricultural potential.</title>
        <authorList>
            <person name="Bromfield E.S.P."/>
            <person name="Cloutier S."/>
            <person name="Tambong J.T."/>
            <person name="Tran Thi T.V."/>
        </authorList>
    </citation>
    <scope>NUCLEOTIDE SEQUENCE</scope>
    <source>
        <strain evidence="3">1S5</strain>
    </source>
</reference>
<dbReference type="AlphaFoldDB" id="A0A8T5VFY5"/>
<organism evidence="3 4">
    <name type="scientific">Bradyrhizobium barranii subsp. apii</name>
    <dbReference type="NCBI Taxonomy" id="2819348"/>
    <lineage>
        <taxon>Bacteria</taxon>
        <taxon>Pseudomonadati</taxon>
        <taxon>Pseudomonadota</taxon>
        <taxon>Alphaproteobacteria</taxon>
        <taxon>Hyphomicrobiales</taxon>
        <taxon>Nitrobacteraceae</taxon>
        <taxon>Bradyrhizobium</taxon>
        <taxon>Bradyrhizobium barranii</taxon>
    </lineage>
</organism>
<keyword evidence="2" id="KW-0812">Transmembrane</keyword>
<evidence type="ECO:0000256" key="2">
    <source>
        <dbReference type="SAM" id="Phobius"/>
    </source>
</evidence>
<feature type="region of interest" description="Disordered" evidence="1">
    <location>
        <begin position="1"/>
        <end position="44"/>
    </location>
</feature>
<keyword evidence="2" id="KW-0472">Membrane</keyword>
<feature type="compositionally biased region" description="Basic and acidic residues" evidence="1">
    <location>
        <begin position="23"/>
        <end position="42"/>
    </location>
</feature>
<gene>
    <name evidence="3" type="ORF">HAP41_0000016675</name>
</gene>
<keyword evidence="2" id="KW-1133">Transmembrane helix</keyword>
<reference evidence="3" key="2">
    <citation type="submission" date="2022-04" db="EMBL/GenBank/DDBJ databases">
        <authorList>
            <person name="Bromfield E.S.P."/>
            <person name="Cloutier S."/>
        </authorList>
    </citation>
    <scope>NUCLEOTIDE SEQUENCE</scope>
    <source>
        <strain evidence="3">1S5</strain>
    </source>
</reference>
<dbReference type="Proteomes" id="UP000551709">
    <property type="component" value="Chromosome"/>
</dbReference>
<accession>A0A8T5VFY5</accession>
<feature type="compositionally biased region" description="Basic and acidic residues" evidence="1">
    <location>
        <begin position="1"/>
        <end position="12"/>
    </location>
</feature>
<name>A0A8T5VFY5_9BRAD</name>
<dbReference type="RefSeq" id="WP_166099642.1">
    <property type="nucleotide sequence ID" value="NZ_CP096255.1"/>
</dbReference>
<evidence type="ECO:0000256" key="1">
    <source>
        <dbReference type="SAM" id="MobiDB-lite"/>
    </source>
</evidence>
<dbReference type="EMBL" id="CP096255">
    <property type="protein sequence ID" value="UPT90417.1"/>
    <property type="molecule type" value="Genomic_DNA"/>
</dbReference>